<reference evidence="1 2" key="1">
    <citation type="submission" date="2016-09" db="EMBL/GenBank/DDBJ databases">
        <authorList>
            <person name="Capua I."/>
            <person name="De Benedictis P."/>
            <person name="Joannis T."/>
            <person name="Lombin L.H."/>
            <person name="Cattoli G."/>
        </authorList>
    </citation>
    <scope>NUCLEOTIDE SEQUENCE [LARGE SCALE GENOMIC DNA]</scope>
    <source>
        <strain evidence="1 2">IMI 309357</strain>
    </source>
</reference>
<gene>
    <name evidence="1" type="ORF">CORC01_03119</name>
</gene>
<dbReference type="Proteomes" id="UP000176998">
    <property type="component" value="Unassembled WGS sequence"/>
</dbReference>
<organism evidence="1 2">
    <name type="scientific">Colletotrichum orchidophilum</name>
    <dbReference type="NCBI Taxonomy" id="1209926"/>
    <lineage>
        <taxon>Eukaryota</taxon>
        <taxon>Fungi</taxon>
        <taxon>Dikarya</taxon>
        <taxon>Ascomycota</taxon>
        <taxon>Pezizomycotina</taxon>
        <taxon>Sordariomycetes</taxon>
        <taxon>Hypocreomycetidae</taxon>
        <taxon>Glomerellales</taxon>
        <taxon>Glomerellaceae</taxon>
        <taxon>Colletotrichum</taxon>
    </lineage>
</organism>
<dbReference type="EMBL" id="MJBS01000018">
    <property type="protein sequence ID" value="OHF01629.1"/>
    <property type="molecule type" value="Genomic_DNA"/>
</dbReference>
<evidence type="ECO:0000313" key="2">
    <source>
        <dbReference type="Proteomes" id="UP000176998"/>
    </source>
</evidence>
<proteinExistence type="predicted"/>
<protein>
    <submittedName>
        <fullName evidence="1">Uncharacterized protein</fullName>
    </submittedName>
</protein>
<sequence length="80" mass="9222">MIFIHLESRMSDMDAIWQIYQGDKIVTRYSEVQRQAESSRLKSTREGTFAMIPYDSTLDITLHWNLTDIPKTTPLTAGSN</sequence>
<dbReference type="OrthoDB" id="5001351at2759"/>
<comment type="caution">
    <text evidence="1">The sequence shown here is derived from an EMBL/GenBank/DDBJ whole genome shotgun (WGS) entry which is preliminary data.</text>
</comment>
<accession>A0A1G4BJL1</accession>
<evidence type="ECO:0000313" key="1">
    <source>
        <dbReference type="EMBL" id="OHF01629.1"/>
    </source>
</evidence>
<keyword evidence="2" id="KW-1185">Reference proteome</keyword>
<dbReference type="GeneID" id="34556279"/>
<name>A0A1G4BJL1_9PEZI</name>
<dbReference type="AlphaFoldDB" id="A0A1G4BJL1"/>
<dbReference type="RefSeq" id="XP_022478771.1">
    <property type="nucleotide sequence ID" value="XM_022614769.1"/>
</dbReference>